<evidence type="ECO:0008006" key="4">
    <source>
        <dbReference type="Google" id="ProtNLM"/>
    </source>
</evidence>
<organism evidence="2 3">
    <name type="scientific">Uliginosibacterium flavum</name>
    <dbReference type="NCBI Taxonomy" id="1396831"/>
    <lineage>
        <taxon>Bacteria</taxon>
        <taxon>Pseudomonadati</taxon>
        <taxon>Pseudomonadota</taxon>
        <taxon>Betaproteobacteria</taxon>
        <taxon>Rhodocyclales</taxon>
        <taxon>Zoogloeaceae</taxon>
        <taxon>Uliginosibacterium</taxon>
    </lineage>
</organism>
<dbReference type="Gene3D" id="1.25.40.10">
    <property type="entry name" value="Tetratricopeptide repeat domain"/>
    <property type="match status" value="1"/>
</dbReference>
<sequence length="169" mass="20077">MNIFKVLQVGIANRHNRVDRIDVLCNSVLKNNPRDVFSLWILADVYWRNGKFEQALPYAIRTLEVEPHDFEAIRIAAQTYYERGDHEVTYQYAKSLCSAPDPYIAAKAVSKYLKYFDWVNKIRCLRKNAVKERRRKQLSCRRWRHWAQAYVEQHEAQSSLSSDDLKERP</sequence>
<dbReference type="EMBL" id="JBEWZI010000003">
    <property type="protein sequence ID" value="MET7013503.1"/>
    <property type="molecule type" value="Genomic_DNA"/>
</dbReference>
<gene>
    <name evidence="2" type="ORF">ABXR19_04830</name>
</gene>
<comment type="caution">
    <text evidence="2">The sequence shown here is derived from an EMBL/GenBank/DDBJ whole genome shotgun (WGS) entry which is preliminary data.</text>
</comment>
<dbReference type="SUPFAM" id="SSF48452">
    <property type="entry name" value="TPR-like"/>
    <property type="match status" value="1"/>
</dbReference>
<accession>A0ABV2TIY3</accession>
<evidence type="ECO:0000256" key="1">
    <source>
        <dbReference type="PROSITE-ProRule" id="PRU00339"/>
    </source>
</evidence>
<keyword evidence="1" id="KW-0802">TPR repeat</keyword>
<name>A0ABV2TIY3_9RHOO</name>
<dbReference type="InterPro" id="IPR019734">
    <property type="entry name" value="TPR_rpt"/>
</dbReference>
<keyword evidence="3" id="KW-1185">Reference proteome</keyword>
<protein>
    <recommendedName>
        <fullName evidence="4">Tetratricopeptide repeat protein</fullName>
    </recommendedName>
</protein>
<reference evidence="2 3" key="1">
    <citation type="submission" date="2024-07" db="EMBL/GenBank/DDBJ databases">
        <title>Uliginosibacterium flavum JJ3220;KACC:17644.</title>
        <authorList>
            <person name="Kim M.K."/>
        </authorList>
    </citation>
    <scope>NUCLEOTIDE SEQUENCE [LARGE SCALE GENOMIC DNA]</scope>
    <source>
        <strain evidence="2 3">KACC:17644</strain>
    </source>
</reference>
<dbReference type="PROSITE" id="PS50005">
    <property type="entry name" value="TPR"/>
    <property type="match status" value="1"/>
</dbReference>
<proteinExistence type="predicted"/>
<feature type="repeat" description="TPR" evidence="1">
    <location>
        <begin position="36"/>
        <end position="69"/>
    </location>
</feature>
<evidence type="ECO:0000313" key="3">
    <source>
        <dbReference type="Proteomes" id="UP001549691"/>
    </source>
</evidence>
<dbReference type="InterPro" id="IPR011990">
    <property type="entry name" value="TPR-like_helical_dom_sf"/>
</dbReference>
<dbReference type="Proteomes" id="UP001549691">
    <property type="component" value="Unassembled WGS sequence"/>
</dbReference>
<evidence type="ECO:0000313" key="2">
    <source>
        <dbReference type="EMBL" id="MET7013503.1"/>
    </source>
</evidence>
<dbReference type="RefSeq" id="WP_354599963.1">
    <property type="nucleotide sequence ID" value="NZ_JBEWZI010000003.1"/>
</dbReference>